<accession>A0AA36AJW9</accession>
<evidence type="ECO:0000313" key="2">
    <source>
        <dbReference type="Proteomes" id="UP001162480"/>
    </source>
</evidence>
<keyword evidence="2" id="KW-1185">Reference proteome</keyword>
<sequence>MFTCTYNELEDRANVGLPAQYENFAFSESVEHRYDQIFEYLFETKIRQDDNTITEQLKKGKSVKTALIDYQEIACGNRS</sequence>
<protein>
    <submittedName>
        <fullName evidence="1">Uncharacterized protein</fullName>
    </submittedName>
</protein>
<gene>
    <name evidence="1" type="ORF">OCTVUL_1B018062</name>
</gene>
<evidence type="ECO:0000313" key="1">
    <source>
        <dbReference type="EMBL" id="CAI9716367.1"/>
    </source>
</evidence>
<dbReference type="Proteomes" id="UP001162480">
    <property type="component" value="Chromosome 1"/>
</dbReference>
<organism evidence="1 2">
    <name type="scientific">Octopus vulgaris</name>
    <name type="common">Common octopus</name>
    <dbReference type="NCBI Taxonomy" id="6645"/>
    <lineage>
        <taxon>Eukaryota</taxon>
        <taxon>Metazoa</taxon>
        <taxon>Spiralia</taxon>
        <taxon>Lophotrochozoa</taxon>
        <taxon>Mollusca</taxon>
        <taxon>Cephalopoda</taxon>
        <taxon>Coleoidea</taxon>
        <taxon>Octopodiformes</taxon>
        <taxon>Octopoda</taxon>
        <taxon>Incirrata</taxon>
        <taxon>Octopodidae</taxon>
        <taxon>Octopus</taxon>
    </lineage>
</organism>
<reference evidence="1" key="1">
    <citation type="submission" date="2023-08" db="EMBL/GenBank/DDBJ databases">
        <authorList>
            <person name="Alioto T."/>
            <person name="Alioto T."/>
            <person name="Gomez Garrido J."/>
        </authorList>
    </citation>
    <scope>NUCLEOTIDE SEQUENCE</scope>
</reference>
<proteinExistence type="predicted"/>
<name>A0AA36AJW9_OCTVU</name>
<dbReference type="EMBL" id="OX597814">
    <property type="protein sequence ID" value="CAI9716367.1"/>
    <property type="molecule type" value="Genomic_DNA"/>
</dbReference>
<dbReference type="AlphaFoldDB" id="A0AA36AJW9"/>